<reference evidence="1 2" key="1">
    <citation type="submission" date="2019-09" db="EMBL/GenBank/DDBJ databases">
        <authorList>
            <person name="Chandra G."/>
            <person name="Truman W A."/>
        </authorList>
    </citation>
    <scope>NUCLEOTIDE SEQUENCE [LARGE SCALE GENOMIC DNA]</scope>
    <source>
        <strain evidence="1">PS659</strain>
    </source>
</reference>
<name>A0A5E6XS35_PSEFL</name>
<evidence type="ECO:0000313" key="1">
    <source>
        <dbReference type="EMBL" id="VVN42681.1"/>
    </source>
</evidence>
<dbReference type="EMBL" id="CABVGY010000047">
    <property type="protein sequence ID" value="VVN42681.1"/>
    <property type="molecule type" value="Genomic_DNA"/>
</dbReference>
<sequence>MNNHTHANDFPAPFVLNAQDDVIHYSHMNGGVNIRVMPYTGMKLGDRVSFGVRFDNTNTLPGWSVPVDKESQLINGVLSGFTREYLEGNTWVEIYFSVGSKQSEIRKYTLVFDLLCS</sequence>
<evidence type="ECO:0000313" key="2">
    <source>
        <dbReference type="Proteomes" id="UP000326729"/>
    </source>
</evidence>
<dbReference type="RefSeq" id="WP_150719024.1">
    <property type="nucleotide sequence ID" value="NZ_CABVGY010000047.1"/>
</dbReference>
<accession>A0A5E6XS35</accession>
<dbReference type="Proteomes" id="UP000326729">
    <property type="component" value="Unassembled WGS sequence"/>
</dbReference>
<organism evidence="1 2">
    <name type="scientific">Pseudomonas fluorescens</name>
    <dbReference type="NCBI Taxonomy" id="294"/>
    <lineage>
        <taxon>Bacteria</taxon>
        <taxon>Pseudomonadati</taxon>
        <taxon>Pseudomonadota</taxon>
        <taxon>Gammaproteobacteria</taxon>
        <taxon>Pseudomonadales</taxon>
        <taxon>Pseudomonadaceae</taxon>
        <taxon>Pseudomonas</taxon>
    </lineage>
</organism>
<proteinExistence type="predicted"/>
<protein>
    <submittedName>
        <fullName evidence="1">Uncharacterized protein</fullName>
    </submittedName>
</protein>
<dbReference type="AlphaFoldDB" id="A0A5E6XS35"/>
<gene>
    <name evidence="1" type="ORF">PS659_05555</name>
</gene>